<protein>
    <submittedName>
        <fullName evidence="1">Uncharacterized protein</fullName>
    </submittedName>
</protein>
<comment type="caution">
    <text evidence="1">The sequence shown here is derived from an EMBL/GenBank/DDBJ whole genome shotgun (WGS) entry which is preliminary data.</text>
</comment>
<proteinExistence type="predicted"/>
<name>A0ABV0CWS7_9SPHN</name>
<keyword evidence="2" id="KW-1185">Reference proteome</keyword>
<gene>
    <name evidence="1" type="ORF">ABDJ38_09105</name>
</gene>
<evidence type="ECO:0000313" key="2">
    <source>
        <dbReference type="Proteomes" id="UP001484535"/>
    </source>
</evidence>
<evidence type="ECO:0000313" key="1">
    <source>
        <dbReference type="EMBL" id="MEN7537327.1"/>
    </source>
</evidence>
<dbReference type="EMBL" id="JBDLBR010000003">
    <property type="protein sequence ID" value="MEN7537327.1"/>
    <property type="molecule type" value="Genomic_DNA"/>
</dbReference>
<dbReference type="Proteomes" id="UP001484535">
    <property type="component" value="Unassembled WGS sequence"/>
</dbReference>
<sequence>MNAASPTPALAPVTGRHPSGSSTCALRWAALTDAGQVVAMLAGVSTGRPGREIRDFPMLLREAKLWRREAAERALEDLSAIMEPGIAALMAINARGGDCRSAAEALWSEFSAARAALLAMVPAAGTFGPLRAA</sequence>
<organism evidence="1 2">
    <name type="scientific">Aurantiacibacter flavus</name>
    <dbReference type="NCBI Taxonomy" id="3145232"/>
    <lineage>
        <taxon>Bacteria</taxon>
        <taxon>Pseudomonadati</taxon>
        <taxon>Pseudomonadota</taxon>
        <taxon>Alphaproteobacteria</taxon>
        <taxon>Sphingomonadales</taxon>
        <taxon>Erythrobacteraceae</taxon>
        <taxon>Aurantiacibacter</taxon>
    </lineage>
</organism>
<accession>A0ABV0CWS7</accession>
<reference evidence="1 2" key="1">
    <citation type="submission" date="2024-05" db="EMBL/GenBank/DDBJ databases">
        <authorList>
            <person name="Park S."/>
        </authorList>
    </citation>
    <scope>NUCLEOTIDE SEQUENCE [LARGE SCALE GENOMIC DNA]</scope>
    <source>
        <strain evidence="1 2">DGU5</strain>
    </source>
</reference>
<dbReference type="RefSeq" id="WP_346784793.1">
    <property type="nucleotide sequence ID" value="NZ_JBDLBR010000003.1"/>
</dbReference>